<name>A0A2Z6LJ42_TRISU</name>
<dbReference type="GO" id="GO:0000993">
    <property type="term" value="F:RNA polymerase II complex binding"/>
    <property type="evidence" value="ECO:0007669"/>
    <property type="project" value="InterPro"/>
</dbReference>
<dbReference type="GO" id="GO:0031124">
    <property type="term" value="P:mRNA 3'-end processing"/>
    <property type="evidence" value="ECO:0007669"/>
    <property type="project" value="InterPro"/>
</dbReference>
<dbReference type="GO" id="GO:0003729">
    <property type="term" value="F:mRNA binding"/>
    <property type="evidence" value="ECO:0007669"/>
    <property type="project" value="InterPro"/>
</dbReference>
<sequence length="204" mass="22881">MINSEEEEFDWEKLRPTAEKLVTVATSATSSMSRMFPGLAPNIEYHPPVLSQTFENVHATRPLCSNPIENVHPHCPPCLNPIIFPLKNAIRNPSESINANSYRTPFQRHAHPVMPGVISLANQASKQVTKSIGTEFDPDILKVHHESVISALYGDIPRQCTTCGLQFKSQDEHNSHMDWHATKNRNRSMSKNGKQQSYGLACHT</sequence>
<dbReference type="OrthoDB" id="821948at2759"/>
<dbReference type="InterPro" id="IPR013087">
    <property type="entry name" value="Znf_C2H2_type"/>
</dbReference>
<dbReference type="PROSITE" id="PS00028">
    <property type="entry name" value="ZINC_FINGER_C2H2_1"/>
    <property type="match status" value="1"/>
</dbReference>
<feature type="domain" description="C2H2-type" evidence="2">
    <location>
        <begin position="160"/>
        <end position="180"/>
    </location>
</feature>
<feature type="compositionally biased region" description="Polar residues" evidence="1">
    <location>
        <begin position="189"/>
        <end position="198"/>
    </location>
</feature>
<accession>A0A2Z6LJ42</accession>
<gene>
    <name evidence="3" type="ORF">TSUD_109920</name>
</gene>
<evidence type="ECO:0000259" key="2">
    <source>
        <dbReference type="PROSITE" id="PS00028"/>
    </source>
</evidence>
<feature type="region of interest" description="Disordered" evidence="1">
    <location>
        <begin position="185"/>
        <end position="204"/>
    </location>
</feature>
<proteinExistence type="predicted"/>
<dbReference type="EMBL" id="DF973169">
    <property type="protein sequence ID" value="GAU17275.1"/>
    <property type="molecule type" value="Genomic_DNA"/>
</dbReference>
<protein>
    <recommendedName>
        <fullName evidence="2">C2H2-type domain-containing protein</fullName>
    </recommendedName>
</protein>
<keyword evidence="4" id="KW-1185">Reference proteome</keyword>
<dbReference type="PANTHER" id="PTHR15921:SF12">
    <property type="entry name" value="POLYADENYLATION AND CLEAVAGE FACTOR HOMOLOG 4"/>
    <property type="match status" value="1"/>
</dbReference>
<dbReference type="InterPro" id="IPR045154">
    <property type="entry name" value="PCF11-like"/>
</dbReference>
<reference evidence="4" key="1">
    <citation type="journal article" date="2017" name="Front. Plant Sci.">
        <title>Climate Clever Clovers: New Paradigm to Reduce the Environmental Footprint of Ruminants by Breeding Low Methanogenic Forages Utilizing Haplotype Variation.</title>
        <authorList>
            <person name="Kaur P."/>
            <person name="Appels R."/>
            <person name="Bayer P.E."/>
            <person name="Keeble-Gagnere G."/>
            <person name="Wang J."/>
            <person name="Hirakawa H."/>
            <person name="Shirasawa K."/>
            <person name="Vercoe P."/>
            <person name="Stefanova K."/>
            <person name="Durmic Z."/>
            <person name="Nichols P."/>
            <person name="Revell C."/>
            <person name="Isobe S.N."/>
            <person name="Edwards D."/>
            <person name="Erskine W."/>
        </authorList>
    </citation>
    <scope>NUCLEOTIDE SEQUENCE [LARGE SCALE GENOMIC DNA]</scope>
    <source>
        <strain evidence="4">cv. Daliak</strain>
    </source>
</reference>
<dbReference type="Proteomes" id="UP000242715">
    <property type="component" value="Unassembled WGS sequence"/>
</dbReference>
<dbReference type="GO" id="GO:0005849">
    <property type="term" value="C:mRNA cleavage factor complex"/>
    <property type="evidence" value="ECO:0007669"/>
    <property type="project" value="TreeGrafter"/>
</dbReference>
<evidence type="ECO:0000313" key="4">
    <source>
        <dbReference type="Proteomes" id="UP000242715"/>
    </source>
</evidence>
<dbReference type="GO" id="GO:0005737">
    <property type="term" value="C:cytoplasm"/>
    <property type="evidence" value="ECO:0007669"/>
    <property type="project" value="TreeGrafter"/>
</dbReference>
<evidence type="ECO:0000313" key="3">
    <source>
        <dbReference type="EMBL" id="GAU17275.1"/>
    </source>
</evidence>
<evidence type="ECO:0000256" key="1">
    <source>
        <dbReference type="SAM" id="MobiDB-lite"/>
    </source>
</evidence>
<dbReference type="GO" id="GO:0006369">
    <property type="term" value="P:termination of RNA polymerase II transcription"/>
    <property type="evidence" value="ECO:0007669"/>
    <property type="project" value="InterPro"/>
</dbReference>
<dbReference type="AlphaFoldDB" id="A0A2Z6LJ42"/>
<organism evidence="3 4">
    <name type="scientific">Trifolium subterraneum</name>
    <name type="common">Subterranean clover</name>
    <dbReference type="NCBI Taxonomy" id="3900"/>
    <lineage>
        <taxon>Eukaryota</taxon>
        <taxon>Viridiplantae</taxon>
        <taxon>Streptophyta</taxon>
        <taxon>Embryophyta</taxon>
        <taxon>Tracheophyta</taxon>
        <taxon>Spermatophyta</taxon>
        <taxon>Magnoliopsida</taxon>
        <taxon>eudicotyledons</taxon>
        <taxon>Gunneridae</taxon>
        <taxon>Pentapetalae</taxon>
        <taxon>rosids</taxon>
        <taxon>fabids</taxon>
        <taxon>Fabales</taxon>
        <taxon>Fabaceae</taxon>
        <taxon>Papilionoideae</taxon>
        <taxon>50 kb inversion clade</taxon>
        <taxon>NPAAA clade</taxon>
        <taxon>Hologalegina</taxon>
        <taxon>IRL clade</taxon>
        <taxon>Trifolieae</taxon>
        <taxon>Trifolium</taxon>
    </lineage>
</organism>
<dbReference type="PANTHER" id="PTHR15921">
    <property type="entry name" value="PRE-MRNA CLEAVAGE COMPLEX II"/>
    <property type="match status" value="1"/>
</dbReference>